<reference evidence="8 9" key="1">
    <citation type="journal article" date="2017" name="PLoS Biol.">
        <title>The sea cucumber genome provides insights into morphological evolution and visceral regeneration.</title>
        <authorList>
            <person name="Zhang X."/>
            <person name="Sun L."/>
            <person name="Yuan J."/>
            <person name="Sun Y."/>
            <person name="Gao Y."/>
            <person name="Zhang L."/>
            <person name="Li S."/>
            <person name="Dai H."/>
            <person name="Hamel J.F."/>
            <person name="Liu C."/>
            <person name="Yu Y."/>
            <person name="Liu S."/>
            <person name="Lin W."/>
            <person name="Guo K."/>
            <person name="Jin S."/>
            <person name="Xu P."/>
            <person name="Storey K.B."/>
            <person name="Huan P."/>
            <person name="Zhang T."/>
            <person name="Zhou Y."/>
            <person name="Zhang J."/>
            <person name="Lin C."/>
            <person name="Li X."/>
            <person name="Xing L."/>
            <person name="Huo D."/>
            <person name="Sun M."/>
            <person name="Wang L."/>
            <person name="Mercier A."/>
            <person name="Li F."/>
            <person name="Yang H."/>
            <person name="Xiang J."/>
        </authorList>
    </citation>
    <scope>NUCLEOTIDE SEQUENCE [LARGE SCALE GENOMIC DNA]</scope>
    <source>
        <strain evidence="8">Shaxun</strain>
        <tissue evidence="8">Muscle</tissue>
    </source>
</reference>
<dbReference type="Pfam" id="PF21365">
    <property type="entry name" value="Glyco_hydro_31_3rd"/>
    <property type="match status" value="1"/>
</dbReference>
<dbReference type="SUPFAM" id="SSF51445">
    <property type="entry name" value="(Trans)glycosidases"/>
    <property type="match status" value="1"/>
</dbReference>
<dbReference type="SUPFAM" id="SSF51011">
    <property type="entry name" value="Glycosyl hydrolase domain"/>
    <property type="match status" value="1"/>
</dbReference>
<dbReference type="InterPro" id="IPR048395">
    <property type="entry name" value="Glyco_hydro_31_C"/>
</dbReference>
<evidence type="ECO:0000256" key="2">
    <source>
        <dbReference type="ARBA" id="ARBA00022801"/>
    </source>
</evidence>
<dbReference type="Pfam" id="PF01055">
    <property type="entry name" value="Glyco_hydro_31_2nd"/>
    <property type="match status" value="1"/>
</dbReference>
<dbReference type="Gene3D" id="2.60.40.1180">
    <property type="entry name" value="Golgi alpha-mannosidase II"/>
    <property type="match status" value="2"/>
</dbReference>
<evidence type="ECO:0000256" key="1">
    <source>
        <dbReference type="ARBA" id="ARBA00007806"/>
    </source>
</evidence>
<dbReference type="GO" id="GO:0005975">
    <property type="term" value="P:carbohydrate metabolic process"/>
    <property type="evidence" value="ECO:0007669"/>
    <property type="project" value="InterPro"/>
</dbReference>
<feature type="domain" description="Glycoside hydrolase family 31 TIM barrel" evidence="6">
    <location>
        <begin position="5"/>
        <end position="208"/>
    </location>
</feature>
<evidence type="ECO:0000256" key="4">
    <source>
        <dbReference type="ARBA" id="ARBA00023295"/>
    </source>
</evidence>
<evidence type="ECO:0000259" key="7">
    <source>
        <dbReference type="Pfam" id="PF21365"/>
    </source>
</evidence>
<evidence type="ECO:0000259" key="6">
    <source>
        <dbReference type="Pfam" id="PF01055"/>
    </source>
</evidence>
<keyword evidence="3" id="KW-0325">Glycoprotein</keyword>
<protein>
    <submittedName>
        <fullName evidence="8">Uncharacterized protein</fullName>
    </submittedName>
</protein>
<evidence type="ECO:0000313" key="8">
    <source>
        <dbReference type="EMBL" id="PIK58624.1"/>
    </source>
</evidence>
<name>A0A2G8LEC8_STIJA</name>
<accession>A0A2G8LEC8</accession>
<comment type="similarity">
    <text evidence="1 5">Belongs to the glycosyl hydrolase 31 family.</text>
</comment>
<dbReference type="GO" id="GO:0004558">
    <property type="term" value="F:alpha-1,4-glucosidase activity"/>
    <property type="evidence" value="ECO:0007669"/>
    <property type="project" value="TreeGrafter"/>
</dbReference>
<dbReference type="EMBL" id="MRZV01000107">
    <property type="protein sequence ID" value="PIK58624.1"/>
    <property type="molecule type" value="Genomic_DNA"/>
</dbReference>
<keyword evidence="9" id="KW-1185">Reference proteome</keyword>
<dbReference type="PANTHER" id="PTHR22762:SF133">
    <property type="entry name" value="P-TYPE DOMAIN-CONTAINING PROTEIN"/>
    <property type="match status" value="1"/>
</dbReference>
<comment type="caution">
    <text evidence="8">The sequence shown here is derived from an EMBL/GenBank/DDBJ whole genome shotgun (WGS) entry which is preliminary data.</text>
</comment>
<dbReference type="OrthoDB" id="1334205at2759"/>
<sequence length="427" mass="47263">MVNVYVGVSHTLYDMNEPASFVEGSTNGCTSNKWNNPPYKPKILGGTLADKTACPDAVHAWGKHYDVHNLYGHSQAIQTLPATRLATGKRSLVITRSTFPGSGKYSGHWLGDNYSQWNNLHYSIIGCLEFNLFGIPYIGADICGFNGNTNEQLCQRWMQLGAFYTFARNHNGLNYIEQDPAAFGDEVARVSREVLEIRYTLLPYLYTLFYHANEDGHTVMRPLFHEFHTDLTAYDIDRQFLWGPAFLISPVLDQDAVTVDAYFPDARWYDYYTGAEEVTGRGQIVSLSAPMDYIPLYVRGGYILPTQEPAVTTTISRTNPMGLIIALDDLGSANGDLYWDDGDEADAIELGAFFRSTFSVASNTLTNTVVHNNYAGATSLSWGTIRVFGVQSVSSVTINGSSHGSFSYNSSTKELSITNVGISSPRL</sequence>
<proteinExistence type="inferred from homology"/>
<dbReference type="FunFam" id="2.60.40.1180:FF:000001">
    <property type="entry name" value="Maltase-glucoamylase, intestinal"/>
    <property type="match status" value="1"/>
</dbReference>
<dbReference type="InterPro" id="IPR013780">
    <property type="entry name" value="Glyco_hydro_b"/>
</dbReference>
<gene>
    <name evidence="8" type="ORF">BSL78_04467</name>
</gene>
<keyword evidence="2 5" id="KW-0378">Hydrolase</keyword>
<dbReference type="AlphaFoldDB" id="A0A2G8LEC8"/>
<evidence type="ECO:0000256" key="3">
    <source>
        <dbReference type="ARBA" id="ARBA00023180"/>
    </source>
</evidence>
<organism evidence="8 9">
    <name type="scientific">Stichopus japonicus</name>
    <name type="common">Sea cucumber</name>
    <dbReference type="NCBI Taxonomy" id="307972"/>
    <lineage>
        <taxon>Eukaryota</taxon>
        <taxon>Metazoa</taxon>
        <taxon>Echinodermata</taxon>
        <taxon>Eleutherozoa</taxon>
        <taxon>Echinozoa</taxon>
        <taxon>Holothuroidea</taxon>
        <taxon>Aspidochirotacea</taxon>
        <taxon>Aspidochirotida</taxon>
        <taxon>Stichopodidae</taxon>
        <taxon>Apostichopus</taxon>
    </lineage>
</organism>
<dbReference type="InterPro" id="IPR000322">
    <property type="entry name" value="Glyco_hydro_31_TIM"/>
</dbReference>
<dbReference type="Gene3D" id="3.20.20.80">
    <property type="entry name" value="Glycosidases"/>
    <property type="match status" value="1"/>
</dbReference>
<dbReference type="PANTHER" id="PTHR22762">
    <property type="entry name" value="ALPHA-GLUCOSIDASE"/>
    <property type="match status" value="1"/>
</dbReference>
<dbReference type="FunFam" id="2.60.40.1180:FF:000005">
    <property type="entry name" value="Maltase-glucoamylase, intestinal"/>
    <property type="match status" value="1"/>
</dbReference>
<dbReference type="STRING" id="307972.A0A2G8LEC8"/>
<feature type="domain" description="Glycosyl hydrolase family 31 C-terminal" evidence="7">
    <location>
        <begin position="216"/>
        <end position="304"/>
    </location>
</feature>
<dbReference type="InterPro" id="IPR017853">
    <property type="entry name" value="GH"/>
</dbReference>
<dbReference type="Proteomes" id="UP000230750">
    <property type="component" value="Unassembled WGS sequence"/>
</dbReference>
<evidence type="ECO:0000256" key="5">
    <source>
        <dbReference type="RuleBase" id="RU361185"/>
    </source>
</evidence>
<evidence type="ECO:0000313" key="9">
    <source>
        <dbReference type="Proteomes" id="UP000230750"/>
    </source>
</evidence>
<keyword evidence="4 5" id="KW-0326">Glycosidase</keyword>